<accession>A0A7X6ID08</accession>
<evidence type="ECO:0000256" key="2">
    <source>
        <dbReference type="ARBA" id="ARBA00022898"/>
    </source>
</evidence>
<dbReference type="SUPFAM" id="SSF53383">
    <property type="entry name" value="PLP-dependent transferases"/>
    <property type="match status" value="1"/>
</dbReference>
<dbReference type="RefSeq" id="WP_168063047.1">
    <property type="nucleotide sequence ID" value="NZ_VTOW01000005.1"/>
</dbReference>
<gene>
    <name evidence="3" type="ORF">MNODULE_20305</name>
</gene>
<name>A0A7X6ID08_9BACT</name>
<evidence type="ECO:0000256" key="1">
    <source>
        <dbReference type="ARBA" id="ARBA00001933"/>
    </source>
</evidence>
<keyword evidence="2" id="KW-0663">Pyridoxal phosphate</keyword>
<proteinExistence type="predicted"/>
<dbReference type="InterPro" id="IPR015424">
    <property type="entry name" value="PyrdxlP-dep_Trfase"/>
</dbReference>
<protein>
    <submittedName>
        <fullName evidence="3">Aminotransferase class III-fold pyridoxal phosphate-dependent enzyme</fullName>
    </submittedName>
</protein>
<dbReference type="PROSITE" id="PS00600">
    <property type="entry name" value="AA_TRANSFER_CLASS_3"/>
    <property type="match status" value="1"/>
</dbReference>
<dbReference type="Pfam" id="PF02348">
    <property type="entry name" value="CTP_transf_3"/>
    <property type="match status" value="1"/>
</dbReference>
<dbReference type="InterPro" id="IPR015421">
    <property type="entry name" value="PyrdxlP-dep_Trfase_major"/>
</dbReference>
<comment type="caution">
    <text evidence="3">The sequence shown here is derived from an EMBL/GenBank/DDBJ whole genome shotgun (WGS) entry which is preliminary data.</text>
</comment>
<keyword evidence="4" id="KW-1185">Reference proteome</keyword>
<dbReference type="Gene3D" id="3.90.550.10">
    <property type="entry name" value="Spore Coat Polysaccharide Biosynthesis Protein SpsA, Chain A"/>
    <property type="match status" value="1"/>
</dbReference>
<comment type="cofactor">
    <cofactor evidence="1">
        <name>pyridoxal 5'-phosphate</name>
        <dbReference type="ChEBI" id="CHEBI:597326"/>
    </cofactor>
</comment>
<keyword evidence="3" id="KW-0032">Aminotransferase</keyword>
<dbReference type="InterPro" id="IPR029044">
    <property type="entry name" value="Nucleotide-diphossugar_trans"/>
</dbReference>
<keyword evidence="3" id="KW-0808">Transferase</keyword>
<reference evidence="3 4" key="1">
    <citation type="journal article" date="2020" name="Nature">
        <title>Bacterial chemolithoautotrophy via manganese oxidation.</title>
        <authorList>
            <person name="Yu H."/>
            <person name="Leadbetter J.R."/>
        </authorList>
    </citation>
    <scope>NUCLEOTIDE SEQUENCE [LARGE SCALE GENOMIC DNA]</scope>
    <source>
        <strain evidence="3 4">Mn-1</strain>
    </source>
</reference>
<dbReference type="AlphaFoldDB" id="A0A7X6ID08"/>
<dbReference type="PANTHER" id="PTHR43713:SF3">
    <property type="entry name" value="GLUTAMATE-1-SEMIALDEHYDE 2,1-AMINOMUTASE 1, CHLOROPLASTIC-RELATED"/>
    <property type="match status" value="1"/>
</dbReference>
<dbReference type="InterPro" id="IPR049704">
    <property type="entry name" value="Aminotrans_3_PPA_site"/>
</dbReference>
<dbReference type="InterPro" id="IPR003329">
    <property type="entry name" value="Cytidylyl_trans"/>
</dbReference>
<evidence type="ECO:0000313" key="3">
    <source>
        <dbReference type="EMBL" id="NKE73101.1"/>
    </source>
</evidence>
<dbReference type="Gene3D" id="3.40.640.10">
    <property type="entry name" value="Type I PLP-dependent aspartate aminotransferase-like (Major domain)"/>
    <property type="match status" value="1"/>
</dbReference>
<evidence type="ECO:0000313" key="4">
    <source>
        <dbReference type="Proteomes" id="UP000534783"/>
    </source>
</evidence>
<dbReference type="Pfam" id="PF00202">
    <property type="entry name" value="Aminotran_3"/>
    <property type="match status" value="1"/>
</dbReference>
<dbReference type="GO" id="GO:0030170">
    <property type="term" value="F:pyridoxal phosphate binding"/>
    <property type="evidence" value="ECO:0007669"/>
    <property type="project" value="InterPro"/>
</dbReference>
<dbReference type="Proteomes" id="UP000534783">
    <property type="component" value="Unassembled WGS sequence"/>
</dbReference>
<dbReference type="InterPro" id="IPR015422">
    <property type="entry name" value="PyrdxlP-dep_Trfase_small"/>
</dbReference>
<dbReference type="Gene3D" id="3.90.1150.10">
    <property type="entry name" value="Aspartate Aminotransferase, domain 1"/>
    <property type="match status" value="1"/>
</dbReference>
<dbReference type="GO" id="GO:0008483">
    <property type="term" value="F:transaminase activity"/>
    <property type="evidence" value="ECO:0007669"/>
    <property type="project" value="UniProtKB-KW"/>
</dbReference>
<sequence>MPRAVVVQARNGSSRYPRKMLHPLLGRPAIEWVLERCEKIAIDQRILATSEAKEDDPLAEIAQRRGWQVVRGSVEDVLSRFAKAVRAYRLDAVVRITGDCLLTDPRLVQHALAQFDALKPDYLILTKIIDGFDVEVMSGKAILKADSEAKLPSEREHVGPYLRRSKRFNTVFLPYEEDLSHIHLSLDYKEDADVLEAILKQLEGRDFTYADVAGLVKANPSLVEKTKHIVPNEGYRRSLEGDKTGIQAMKGKPLRFEKSLSQFDKVMRIIPGGSQTFSKSSLQFSVGAAPLFVREGKGALLTDLDGNRFIDFTMGLGACLLGYAFEPVNREIEATLKKGTAYTLSHHLEYDLAELLTRIIPSAEMVRFGKNGSDVTSAAVRLARAATGREIVACCGYHGWQDWYIATTTRSLGIPEEVKKKTVTFQYNRIESLQAVFDRYPNQIACVILEPVSLEAPQKNFLAKVKKMAHEQGAILVFDEVVTGFRFDIGGAQAYFDVTPDLACFGKAMANGMPVSAIVGKRDIMKLFDEIFFSFTFGGETLSIAAAIATIQYILENKVTPFLWKQGERLKSGIEQQIREKGLEATLSIEGYPIRTVLNFKGEEKAVLKMKTLFQQECVKRGVLFTGGHNVSLPHDHEKIDRVLSVYDEVMEILKYTLEYNLLDEMIEGRLLEPVFRKV</sequence>
<dbReference type="EMBL" id="VTOW01000005">
    <property type="protein sequence ID" value="NKE73101.1"/>
    <property type="molecule type" value="Genomic_DNA"/>
</dbReference>
<dbReference type="PANTHER" id="PTHR43713">
    <property type="entry name" value="GLUTAMATE-1-SEMIALDEHYDE 2,1-AMINOMUTASE"/>
    <property type="match status" value="1"/>
</dbReference>
<dbReference type="InterPro" id="IPR005814">
    <property type="entry name" value="Aminotrans_3"/>
</dbReference>
<organism evidence="3 4">
    <name type="scientific">Candidatus Manganitrophus noduliformans</name>
    <dbReference type="NCBI Taxonomy" id="2606439"/>
    <lineage>
        <taxon>Bacteria</taxon>
        <taxon>Pseudomonadati</taxon>
        <taxon>Nitrospirota</taxon>
        <taxon>Nitrospiria</taxon>
        <taxon>Candidatus Troglogloeales</taxon>
        <taxon>Candidatus Manganitrophaceae</taxon>
        <taxon>Candidatus Manganitrophus</taxon>
    </lineage>
</organism>
<dbReference type="CDD" id="cd02518">
    <property type="entry name" value="GT2_SpsF"/>
    <property type="match status" value="1"/>
</dbReference>
<dbReference type="SUPFAM" id="SSF53448">
    <property type="entry name" value="Nucleotide-diphospho-sugar transferases"/>
    <property type="match status" value="1"/>
</dbReference>